<sequence length="357" mass="40053">MESAALLSPTDVITIRRYVHTKYAPLPDGRRAEIVADAIRRALQQKLPNVPEQMQKELVDRLIARCLLGENRDVRTDDVLDMFVEIDLDPSMPEEQLMKAMLQWANEKSPGRWSREQLATRLERGRGELRTLSEAADTVDAGASPAGPWSAGVLRRLRSLAKPLPVLALLAALLTSVLAGVWAFSRSGSQDELKDFQPMVIAPMPEPVPDVGMPAWLQYTEIDVSALKAYLNSRNSMLADEPYFGAILQTAKQYDIHPLFLFAITGQEQGFVPKSRKEAKRIANNPFNVGHSWMEYNTDIHDSVGIASRLLVKLAASRPEGHDPFRWFNKTYAEDPKWSEGVRKIFEKLTLLPGLPE</sequence>
<dbReference type="Proteomes" id="UP001595755">
    <property type="component" value="Unassembled WGS sequence"/>
</dbReference>
<evidence type="ECO:0000313" key="2">
    <source>
        <dbReference type="EMBL" id="MFC4306479.1"/>
    </source>
</evidence>
<gene>
    <name evidence="2" type="ORF">ACFO1S_23955</name>
</gene>
<comment type="caution">
    <text evidence="2">The sequence shown here is derived from an EMBL/GenBank/DDBJ whole genome shotgun (WGS) entry which is preliminary data.</text>
</comment>
<evidence type="ECO:0000256" key="1">
    <source>
        <dbReference type="SAM" id="Phobius"/>
    </source>
</evidence>
<keyword evidence="1" id="KW-0812">Transmembrane</keyword>
<dbReference type="EMBL" id="JBHSED010000065">
    <property type="protein sequence ID" value="MFC4306479.1"/>
    <property type="molecule type" value="Genomic_DNA"/>
</dbReference>
<accession>A0ABV8SJ54</accession>
<keyword evidence="1" id="KW-0472">Membrane</keyword>
<reference evidence="3" key="1">
    <citation type="journal article" date="2019" name="Int. J. Syst. Evol. Microbiol.">
        <title>The Global Catalogue of Microorganisms (GCM) 10K type strain sequencing project: providing services to taxonomists for standard genome sequencing and annotation.</title>
        <authorList>
            <consortium name="The Broad Institute Genomics Platform"/>
            <consortium name="The Broad Institute Genome Sequencing Center for Infectious Disease"/>
            <person name="Wu L."/>
            <person name="Ma J."/>
        </authorList>
    </citation>
    <scope>NUCLEOTIDE SEQUENCE [LARGE SCALE GENOMIC DNA]</scope>
    <source>
        <strain evidence="3">CGMCC 4.1641</strain>
    </source>
</reference>
<organism evidence="2 3">
    <name type="scientific">Cohnella boryungensis</name>
    <dbReference type="NCBI Taxonomy" id="768479"/>
    <lineage>
        <taxon>Bacteria</taxon>
        <taxon>Bacillati</taxon>
        <taxon>Bacillota</taxon>
        <taxon>Bacilli</taxon>
        <taxon>Bacillales</taxon>
        <taxon>Paenibacillaceae</taxon>
        <taxon>Cohnella</taxon>
    </lineage>
</organism>
<dbReference type="RefSeq" id="WP_204602551.1">
    <property type="nucleotide sequence ID" value="NZ_JBHSED010000065.1"/>
</dbReference>
<protein>
    <submittedName>
        <fullName evidence="2">Glucosaminidase domain-containing protein</fullName>
    </submittedName>
</protein>
<proteinExistence type="predicted"/>
<evidence type="ECO:0000313" key="3">
    <source>
        <dbReference type="Proteomes" id="UP001595755"/>
    </source>
</evidence>
<feature type="transmembrane region" description="Helical" evidence="1">
    <location>
        <begin position="164"/>
        <end position="184"/>
    </location>
</feature>
<keyword evidence="3" id="KW-1185">Reference proteome</keyword>
<name>A0ABV8SJ54_9BACL</name>
<keyword evidence="1" id="KW-1133">Transmembrane helix</keyword>